<dbReference type="VEuPathDB" id="VectorBase:ASIC009489"/>
<proteinExistence type="predicted"/>
<sequence length="55" mass="6009">MKQKSESECDERAKIRPNCSGKPPNGGAWWLKENVTNACLGREAARESCDIGDGN</sequence>
<dbReference type="AlphaFoldDB" id="A0A084VV09"/>
<feature type="compositionally biased region" description="Basic and acidic residues" evidence="1">
    <location>
        <begin position="1"/>
        <end position="14"/>
    </location>
</feature>
<name>A0A084VV09_ANOSI</name>
<evidence type="ECO:0000313" key="3">
    <source>
        <dbReference type="EnsemblMetazoa" id="ASIC009489-PA"/>
    </source>
</evidence>
<evidence type="ECO:0000256" key="1">
    <source>
        <dbReference type="SAM" id="MobiDB-lite"/>
    </source>
</evidence>
<organism evidence="2">
    <name type="scientific">Anopheles sinensis</name>
    <name type="common">Mosquito</name>
    <dbReference type="NCBI Taxonomy" id="74873"/>
    <lineage>
        <taxon>Eukaryota</taxon>
        <taxon>Metazoa</taxon>
        <taxon>Ecdysozoa</taxon>
        <taxon>Arthropoda</taxon>
        <taxon>Hexapoda</taxon>
        <taxon>Insecta</taxon>
        <taxon>Pterygota</taxon>
        <taxon>Neoptera</taxon>
        <taxon>Endopterygota</taxon>
        <taxon>Diptera</taxon>
        <taxon>Nematocera</taxon>
        <taxon>Culicoidea</taxon>
        <taxon>Culicidae</taxon>
        <taxon>Anophelinae</taxon>
        <taxon>Anopheles</taxon>
    </lineage>
</organism>
<gene>
    <name evidence="2" type="ORF">ZHAS_00009489</name>
</gene>
<protein>
    <submittedName>
        <fullName evidence="2 3">Uncharacterized protein</fullName>
    </submittedName>
</protein>
<dbReference type="EnsemblMetazoa" id="ASIC009489-RA">
    <property type="protein sequence ID" value="ASIC009489-PA"/>
    <property type="gene ID" value="ASIC009489"/>
</dbReference>
<reference evidence="2 4" key="1">
    <citation type="journal article" date="2014" name="BMC Genomics">
        <title>Genome sequence of Anopheles sinensis provides insight into genetics basis of mosquito competence for malaria parasites.</title>
        <authorList>
            <person name="Zhou D."/>
            <person name="Zhang D."/>
            <person name="Ding G."/>
            <person name="Shi L."/>
            <person name="Hou Q."/>
            <person name="Ye Y."/>
            <person name="Xu Y."/>
            <person name="Zhou H."/>
            <person name="Xiong C."/>
            <person name="Li S."/>
            <person name="Yu J."/>
            <person name="Hong S."/>
            <person name="Yu X."/>
            <person name="Zou P."/>
            <person name="Chen C."/>
            <person name="Chang X."/>
            <person name="Wang W."/>
            <person name="Lv Y."/>
            <person name="Sun Y."/>
            <person name="Ma L."/>
            <person name="Shen B."/>
            <person name="Zhu C."/>
        </authorList>
    </citation>
    <scope>NUCLEOTIDE SEQUENCE [LARGE SCALE GENOMIC DNA]</scope>
</reference>
<dbReference type="EMBL" id="ATLV01017141">
    <property type="status" value="NOT_ANNOTATED_CDS"/>
    <property type="molecule type" value="Genomic_DNA"/>
</dbReference>
<keyword evidence="4" id="KW-1185">Reference proteome</keyword>
<evidence type="ECO:0000313" key="2">
    <source>
        <dbReference type="EMBL" id="KFB41803.1"/>
    </source>
</evidence>
<feature type="region of interest" description="Disordered" evidence="1">
    <location>
        <begin position="1"/>
        <end position="27"/>
    </location>
</feature>
<dbReference type="Proteomes" id="UP000030765">
    <property type="component" value="Unassembled WGS sequence"/>
</dbReference>
<dbReference type="EMBL" id="KE525157">
    <property type="protein sequence ID" value="KFB41803.1"/>
    <property type="molecule type" value="Genomic_DNA"/>
</dbReference>
<evidence type="ECO:0000313" key="4">
    <source>
        <dbReference type="Proteomes" id="UP000030765"/>
    </source>
</evidence>
<accession>A0A084VV09</accession>
<reference evidence="3" key="2">
    <citation type="submission" date="2020-05" db="UniProtKB">
        <authorList>
            <consortium name="EnsemblMetazoa"/>
        </authorList>
    </citation>
    <scope>IDENTIFICATION</scope>
</reference>